<dbReference type="AlphaFoldDB" id="A0A7W7QGU3"/>
<gene>
    <name evidence="1" type="ORF">FHS44_000412</name>
</gene>
<proteinExistence type="predicted"/>
<organism evidence="1 2">
    <name type="scientific">Streptosporangium saharense</name>
    <dbReference type="NCBI Taxonomy" id="1706840"/>
    <lineage>
        <taxon>Bacteria</taxon>
        <taxon>Bacillati</taxon>
        <taxon>Actinomycetota</taxon>
        <taxon>Actinomycetes</taxon>
        <taxon>Streptosporangiales</taxon>
        <taxon>Streptosporangiaceae</taxon>
        <taxon>Streptosporangium</taxon>
    </lineage>
</organism>
<protein>
    <submittedName>
        <fullName evidence="1">Uncharacterized protein</fullName>
    </submittedName>
</protein>
<dbReference type="Proteomes" id="UP000552644">
    <property type="component" value="Unassembled WGS sequence"/>
</dbReference>
<accession>A0A7W7QGU3</accession>
<dbReference type="EMBL" id="JACHJP010000001">
    <property type="protein sequence ID" value="MBB4913340.1"/>
    <property type="molecule type" value="Genomic_DNA"/>
</dbReference>
<evidence type="ECO:0000313" key="1">
    <source>
        <dbReference type="EMBL" id="MBB4913340.1"/>
    </source>
</evidence>
<reference evidence="1 2" key="1">
    <citation type="submission" date="2020-08" db="EMBL/GenBank/DDBJ databases">
        <title>Genomic Encyclopedia of Type Strains, Phase III (KMG-III): the genomes of soil and plant-associated and newly described type strains.</title>
        <authorList>
            <person name="Whitman W."/>
        </authorList>
    </citation>
    <scope>NUCLEOTIDE SEQUENCE [LARGE SCALE GENOMIC DNA]</scope>
    <source>
        <strain evidence="1 2">CECT 8840</strain>
    </source>
</reference>
<comment type="caution">
    <text evidence="1">The sequence shown here is derived from an EMBL/GenBank/DDBJ whole genome shotgun (WGS) entry which is preliminary data.</text>
</comment>
<dbReference type="RefSeq" id="WP_184712128.1">
    <property type="nucleotide sequence ID" value="NZ_JACHJP010000001.1"/>
</dbReference>
<name>A0A7W7QGU3_9ACTN</name>
<evidence type="ECO:0000313" key="2">
    <source>
        <dbReference type="Proteomes" id="UP000552644"/>
    </source>
</evidence>
<sequence length="48" mass="5442">MGHADHLPERVRARQVPHWAKGRAPWIGQRGTWASGPVEQRVHPVRAV</sequence>
<keyword evidence="2" id="KW-1185">Reference proteome</keyword>